<reference evidence="1" key="2">
    <citation type="submission" date="2021-01" db="UniProtKB">
        <authorList>
            <consortium name="EnsemblMetazoa"/>
        </authorList>
    </citation>
    <scope>IDENTIFICATION</scope>
</reference>
<name>A0A7M7N2Z2_STRPU</name>
<dbReference type="KEGG" id="spu:105442436"/>
<keyword evidence="2" id="KW-1185">Reference proteome</keyword>
<dbReference type="GeneID" id="105442436"/>
<accession>A0A7M7N2Z2</accession>
<evidence type="ECO:0000313" key="1">
    <source>
        <dbReference type="EnsemblMetazoa" id="XP_030830355"/>
    </source>
</evidence>
<proteinExistence type="predicted"/>
<protein>
    <submittedName>
        <fullName evidence="1">Uncharacterized protein</fullName>
    </submittedName>
</protein>
<dbReference type="Proteomes" id="UP000007110">
    <property type="component" value="Unassembled WGS sequence"/>
</dbReference>
<dbReference type="EnsemblMetazoa" id="XM_030974495">
    <property type="protein sequence ID" value="XP_030830355"/>
    <property type="gene ID" value="LOC105442436"/>
</dbReference>
<dbReference type="AlphaFoldDB" id="A0A7M7N2Z2"/>
<dbReference type="RefSeq" id="XP_030830355.1">
    <property type="nucleotide sequence ID" value="XM_030974495.1"/>
</dbReference>
<organism evidence="1 2">
    <name type="scientific">Strongylocentrotus purpuratus</name>
    <name type="common">Purple sea urchin</name>
    <dbReference type="NCBI Taxonomy" id="7668"/>
    <lineage>
        <taxon>Eukaryota</taxon>
        <taxon>Metazoa</taxon>
        <taxon>Echinodermata</taxon>
        <taxon>Eleutherozoa</taxon>
        <taxon>Echinozoa</taxon>
        <taxon>Echinoidea</taxon>
        <taxon>Euechinoidea</taxon>
        <taxon>Echinacea</taxon>
        <taxon>Camarodonta</taxon>
        <taxon>Echinidea</taxon>
        <taxon>Strongylocentrotidae</taxon>
        <taxon>Strongylocentrotus</taxon>
    </lineage>
</organism>
<sequence>MECMDDVIRRMETKLANERNERALDAFFHEHGAAIVHDWYRKITKATNRTTRMACEDYSHDLLREYKKCFQEFPHEHPKAFIQALHEEILPQVTVSTEMEGSAVESLLKGVTDKGLVAVFATSRKRVATGRKCLSSTP</sequence>
<evidence type="ECO:0000313" key="2">
    <source>
        <dbReference type="Proteomes" id="UP000007110"/>
    </source>
</evidence>
<reference evidence="2" key="1">
    <citation type="submission" date="2015-02" db="EMBL/GenBank/DDBJ databases">
        <title>Genome sequencing for Strongylocentrotus purpuratus.</title>
        <authorList>
            <person name="Murali S."/>
            <person name="Liu Y."/>
            <person name="Vee V."/>
            <person name="English A."/>
            <person name="Wang M."/>
            <person name="Skinner E."/>
            <person name="Han Y."/>
            <person name="Muzny D.M."/>
            <person name="Worley K.C."/>
            <person name="Gibbs R.A."/>
        </authorList>
    </citation>
    <scope>NUCLEOTIDE SEQUENCE</scope>
</reference>
<dbReference type="InParanoid" id="A0A7M7N2Z2"/>